<evidence type="ECO:0000256" key="3">
    <source>
        <dbReference type="PROSITE-ProRule" id="PRU00473"/>
    </source>
</evidence>
<name>A0A1Y5PMC8_9SPHN</name>
<dbReference type="CDD" id="cd07185">
    <property type="entry name" value="OmpA_C-like"/>
    <property type="match status" value="1"/>
</dbReference>
<feature type="domain" description="OmpA-like" evidence="4">
    <location>
        <begin position="1422"/>
        <end position="1523"/>
    </location>
</feature>
<dbReference type="InterPro" id="IPR006664">
    <property type="entry name" value="OMP_bac"/>
</dbReference>
<dbReference type="Pfam" id="PF01345">
    <property type="entry name" value="DUF11"/>
    <property type="match status" value="5"/>
</dbReference>
<dbReference type="InterPro" id="IPR013783">
    <property type="entry name" value="Ig-like_fold"/>
</dbReference>
<dbReference type="PANTHER" id="PTHR34819:SF3">
    <property type="entry name" value="CELL SURFACE PROTEIN"/>
    <property type="match status" value="1"/>
</dbReference>
<keyword evidence="2 3" id="KW-0472">Membrane</keyword>
<dbReference type="InterPro" id="IPR001434">
    <property type="entry name" value="OmcB-like_DUF11"/>
</dbReference>
<dbReference type="NCBIfam" id="TIGR04226">
    <property type="entry name" value="RrgB_K2N_iso_D2"/>
    <property type="match status" value="2"/>
</dbReference>
<evidence type="ECO:0000313" key="5">
    <source>
        <dbReference type="EMBL" id="SBV31121.1"/>
    </source>
</evidence>
<dbReference type="Gene3D" id="3.30.1330.60">
    <property type="entry name" value="OmpA-like domain"/>
    <property type="match status" value="1"/>
</dbReference>
<dbReference type="KEGG" id="sphu:SPPYR_0001"/>
<dbReference type="NCBIfam" id="TIGR01451">
    <property type="entry name" value="B_ant_repeat"/>
    <property type="match status" value="2"/>
</dbReference>
<dbReference type="PANTHER" id="PTHR34819">
    <property type="entry name" value="LARGE CYSTEINE-RICH PERIPLASMIC PROTEIN OMCB"/>
    <property type="match status" value="1"/>
</dbReference>
<dbReference type="InterPro" id="IPR047589">
    <property type="entry name" value="DUF11_rpt"/>
</dbReference>
<accession>A0A1Y5PMC8</accession>
<proteinExistence type="predicted"/>
<protein>
    <submittedName>
        <fullName evidence="5">Conserved repeat domain protein</fullName>
    </submittedName>
</protein>
<reference evidence="5" key="1">
    <citation type="submission" date="2016-03" db="EMBL/GenBank/DDBJ databases">
        <authorList>
            <person name="Ploux O."/>
        </authorList>
    </citation>
    <scope>NUCLEOTIDE SEQUENCE</scope>
    <source>
        <strain evidence="5">UC10</strain>
    </source>
</reference>
<dbReference type="InterPro" id="IPR006665">
    <property type="entry name" value="OmpA-like"/>
</dbReference>
<dbReference type="SUPFAM" id="SSF103088">
    <property type="entry name" value="OmpA-like"/>
    <property type="match status" value="2"/>
</dbReference>
<dbReference type="Pfam" id="PF00691">
    <property type="entry name" value="OmpA"/>
    <property type="match status" value="1"/>
</dbReference>
<evidence type="ECO:0000256" key="2">
    <source>
        <dbReference type="ARBA" id="ARBA00023136"/>
    </source>
</evidence>
<evidence type="ECO:0000259" key="4">
    <source>
        <dbReference type="PROSITE" id="PS51123"/>
    </source>
</evidence>
<dbReference type="InterPro" id="IPR051172">
    <property type="entry name" value="Chlamydia_OmcB"/>
</dbReference>
<organism evidence="5">
    <name type="scientific">uncultured Sphingopyxis sp</name>
    <dbReference type="NCBI Taxonomy" id="310581"/>
    <lineage>
        <taxon>Bacteria</taxon>
        <taxon>Pseudomonadati</taxon>
        <taxon>Pseudomonadota</taxon>
        <taxon>Alphaproteobacteria</taxon>
        <taxon>Sphingomonadales</taxon>
        <taxon>Sphingomonadaceae</taxon>
        <taxon>Sphingopyxis</taxon>
        <taxon>environmental samples</taxon>
    </lineage>
</organism>
<dbReference type="PRINTS" id="PR01021">
    <property type="entry name" value="OMPADOMAIN"/>
</dbReference>
<dbReference type="PROSITE" id="PS51123">
    <property type="entry name" value="OMPA_2"/>
    <property type="match status" value="1"/>
</dbReference>
<sequence>MLTLTDTLGTGLDFTAVTDAGAFTCNAANPLVCTLPAGTAVGTYSLTYTATVNASATGTVSNAVLGSGPDSPTCIGDCDIDTPVIAPAVTYAKTASTAGPVSSGDVITFTLTTTVANSQTTSDVVLLTDTLGTGLDFTAVVSAGAYSVDASGAPVVRFTLPAGTGPGTYSVVYTATVNASATGTVSNVVVGSGNDNPTCTTQCGTDTPVEDSSVTYSKSANATQVKVGDVISYTLTATVANSATTGVVTLTDTLGTGLDFTAVTSAGIFTCNAANPLVCTLPAGTVPGTYSLTYTATVNASATGSVTNAVRGSGPDNPSCTGSCDTDTPVIAPAVSYAKTADTAGPVSTGDVITFTLTTTVANSQTTSDIVLLTDTLGTGLDFTAVVSAGAYTVDASGAPIVRFTLPAGSGPGTYSVVYTATVNAAATGMVSNVVVGSGGDNPTCTTQCGTDTPVADPVVTYAKSVSAPGTPVHVGDVLTYTLTATVASSPTRAILTLTDTLGAGLDFTAVTDAGAFTCNAANPLVCTLPAGTAVGTYSLTYTATVNASATGTVNNAVVGSGGDTPTCAGSCSTETPVENPTVTYAKSVTAPAATVSVGDVLTYTLTATITNSPTTAVLTLTDTMGEGLDFTAVTNAGAFACNAANPLVCTLPAGTAPGTYSLTYTATVNASATGSVTNAVAGTGDDNPTCAGNCGTDTPLAAPAVTYAKSVAGPAEVKAGDVLTYTLTATVTNSATTAILTLTDTLGTGLDFTAVTDAGVFTCNAANPLICTLPAGTAPGTYSLTYTATVNAQASGSVTNTVVGTGDNTPTCAGNCGTDTPVAAPVISVVKSADPAAGETVQVGQTINYSLVATVANGATTEPLTLVDTPDPGLTIVSMPAGCVATGGEITCTLPAGTPVGTHSLTYTATVNDQAGEMVRNLVTAAGGGGTSVPSCDACATEHKVELPLIRLVKAAAVREARIGDLVRYTLSVENVGERDLIGGNIVDMPPAGFTYVEGSLQVVDGDNMASVSGQSPLRFEGIDVRAGETATLAYLMRVGAGVRQGTHINQAQVYSGQNVPVSNPATAQVELVGDPLVDESLIFGTVFDDRDGDGWQDSAELTGLTVQGGFAPDAYVPGSTTVDRGKGMTPEPDASAPLLHGIRLDGIGARQSEADPIDKHRIVIRQRLTVPTFTDDFVLTNGQGVTVRMNAAGETRVEKSGDAAKGLNGADPRVTRNVSQGEGGYVVDYIVENAGIDERGIPGVRIASVEGLVMETDQYGRYHLEGVPGGLWQRGRNFILKVDPTTLPDGAAFTTDNPLLRRITPGLPVRFDWGVKLPVALIEGRTETIELELGRVIFAPGSAEVREQYLPVIERMAAKVNEYQGGEVVIDANGDTEALAFDRAEAVKAALLPRLDPASAQNLVITARGRVDDPSSMVVGIDEGGALLGTVLFDTDKSDIRPEFGPLLDKVATWIAKQGGGVIAIVGHTDVRASFDYNTALGMRRARAVYDAIAERVPPDIRTKFRVESSNDPTAPVGEQK</sequence>
<dbReference type="Gene3D" id="2.60.40.740">
    <property type="match status" value="3"/>
</dbReference>
<gene>
    <name evidence="5" type="ORF">SPPYR_0001</name>
</gene>
<dbReference type="InterPro" id="IPR036737">
    <property type="entry name" value="OmpA-like_sf"/>
</dbReference>
<evidence type="ECO:0000256" key="1">
    <source>
        <dbReference type="ARBA" id="ARBA00004370"/>
    </source>
</evidence>
<dbReference type="EMBL" id="LT598653">
    <property type="protein sequence ID" value="SBV31121.1"/>
    <property type="molecule type" value="Genomic_DNA"/>
</dbReference>
<dbReference type="InterPro" id="IPR026466">
    <property type="entry name" value="Fim_isopep_form_D2_dom"/>
</dbReference>
<dbReference type="GO" id="GO:0016020">
    <property type="term" value="C:membrane"/>
    <property type="evidence" value="ECO:0007669"/>
    <property type="project" value="UniProtKB-SubCell"/>
</dbReference>
<comment type="subcellular location">
    <subcellularLocation>
        <location evidence="1">Membrane</location>
    </subcellularLocation>
</comment>
<dbReference type="Gene3D" id="2.60.40.10">
    <property type="entry name" value="Immunoglobulins"/>
    <property type="match status" value="1"/>
</dbReference>